<comment type="caution">
    <text evidence="1">The sequence shown here is derived from an EMBL/GenBank/DDBJ whole genome shotgun (WGS) entry which is preliminary data.</text>
</comment>
<dbReference type="EMBL" id="AHMT02000024">
    <property type="protein sequence ID" value="EQA63184.1"/>
    <property type="molecule type" value="Genomic_DNA"/>
</dbReference>
<reference evidence="1" key="1">
    <citation type="submission" date="2013-05" db="EMBL/GenBank/DDBJ databases">
        <authorList>
            <person name="Harkins D.M."/>
            <person name="Durkin A.S."/>
            <person name="Brinkac L.M."/>
            <person name="Haft D.H."/>
            <person name="Selengut J.D."/>
            <person name="Sanka R."/>
            <person name="DePew J."/>
            <person name="Purushe J."/>
            <person name="Hartskeerl R.A."/>
            <person name="Ahmed A."/>
            <person name="van der Linden H."/>
            <person name="Goris M.G.A."/>
            <person name="Vinetz J.M."/>
            <person name="Sutton G.G."/>
            <person name="Nierman W.C."/>
            <person name="Fouts D.E."/>
        </authorList>
    </citation>
    <scope>NUCLEOTIDE SEQUENCE [LARGE SCALE GENOMIC DNA]</scope>
    <source>
        <strain evidence="1">L 60</strain>
    </source>
</reference>
<protein>
    <submittedName>
        <fullName evidence="1">Uncharacterized protein</fullName>
    </submittedName>
</protein>
<keyword evidence="2" id="KW-1185">Reference proteome</keyword>
<dbReference type="Proteomes" id="UP000018747">
    <property type="component" value="Unassembled WGS sequence"/>
</dbReference>
<gene>
    <name evidence="1" type="ORF">LEP1GSC062_3595</name>
</gene>
<organism evidence="1 2">
    <name type="scientific">Leptospira alexanderi serovar Manhao 3 str. L 60</name>
    <dbReference type="NCBI Taxonomy" id="1049759"/>
    <lineage>
        <taxon>Bacteria</taxon>
        <taxon>Pseudomonadati</taxon>
        <taxon>Spirochaetota</taxon>
        <taxon>Spirochaetia</taxon>
        <taxon>Leptospirales</taxon>
        <taxon>Leptospiraceae</taxon>
        <taxon>Leptospira</taxon>
    </lineage>
</organism>
<evidence type="ECO:0000313" key="2">
    <source>
        <dbReference type="Proteomes" id="UP000018747"/>
    </source>
</evidence>
<sequence length="38" mass="4645">MYFPIFFRNRMDRFAVINNVGSAVENEKEFFKSRSSYF</sequence>
<proteinExistence type="predicted"/>
<dbReference type="AlphaFoldDB" id="V6I892"/>
<name>V6I892_9LEPT</name>
<accession>V6I892</accession>
<evidence type="ECO:0000313" key="1">
    <source>
        <dbReference type="EMBL" id="EQA63184.1"/>
    </source>
</evidence>